<dbReference type="AlphaFoldDB" id="A0A3S5WXE4"/>
<dbReference type="Gene3D" id="3.40.50.300">
    <property type="entry name" value="P-loop containing nucleotide triphosphate hydrolases"/>
    <property type="match status" value="1"/>
</dbReference>
<accession>A0A3S5WXE4</accession>
<keyword evidence="1" id="KW-0067">ATP-binding</keyword>
<proteinExistence type="predicted"/>
<name>A0A3S5WXE4_AERCA</name>
<dbReference type="Pfam" id="PF01695">
    <property type="entry name" value="IstB_IS21"/>
    <property type="match status" value="1"/>
</dbReference>
<evidence type="ECO:0000313" key="1">
    <source>
        <dbReference type="EMBL" id="AXB06325.1"/>
    </source>
</evidence>
<gene>
    <name evidence="1" type="ORF">C1C91_16160</name>
</gene>
<dbReference type="EMBL" id="CP025706">
    <property type="protein sequence ID" value="AXB06325.1"/>
    <property type="molecule type" value="Genomic_DNA"/>
</dbReference>
<organism evidence="1 2">
    <name type="scientific">Aeromonas caviae</name>
    <name type="common">Aeromonas punctata</name>
    <dbReference type="NCBI Taxonomy" id="648"/>
    <lineage>
        <taxon>Bacteria</taxon>
        <taxon>Pseudomonadati</taxon>
        <taxon>Pseudomonadota</taxon>
        <taxon>Gammaproteobacteria</taxon>
        <taxon>Aeromonadales</taxon>
        <taxon>Aeromonadaceae</taxon>
        <taxon>Aeromonas</taxon>
    </lineage>
</organism>
<dbReference type="InterPro" id="IPR027417">
    <property type="entry name" value="P-loop_NTPase"/>
</dbReference>
<keyword evidence="1" id="KW-0547">Nucleotide-binding</keyword>
<dbReference type="PANTHER" id="PTHR30050">
    <property type="entry name" value="CHROMOSOMAL REPLICATION INITIATOR PROTEIN DNAA"/>
    <property type="match status" value="1"/>
</dbReference>
<dbReference type="InterPro" id="IPR002611">
    <property type="entry name" value="IstB_ATP-bd"/>
</dbReference>
<dbReference type="InterPro" id="IPR003593">
    <property type="entry name" value="AAA+_ATPase"/>
</dbReference>
<dbReference type="SUPFAM" id="SSF52540">
    <property type="entry name" value="P-loop containing nucleoside triphosphate hydrolases"/>
    <property type="match status" value="1"/>
</dbReference>
<evidence type="ECO:0000313" key="2">
    <source>
        <dbReference type="Proteomes" id="UP000266778"/>
    </source>
</evidence>
<dbReference type="SMART" id="SM00382">
    <property type="entry name" value="AAA"/>
    <property type="match status" value="1"/>
</dbReference>
<dbReference type="GO" id="GO:0006260">
    <property type="term" value="P:DNA replication"/>
    <property type="evidence" value="ECO:0007669"/>
    <property type="project" value="TreeGrafter"/>
</dbReference>
<protein>
    <submittedName>
        <fullName evidence="1">ATP-binding protein</fullName>
    </submittedName>
</protein>
<reference evidence="1" key="1">
    <citation type="journal article" date="2019" name="J Environ">
        <title>Genetic characterization and potential molecular dissemination mechanism of tet (31) gene in Aeromonas caviae from an oxytetracycline wastewater treatment system.</title>
        <authorList>
            <person name="Shi Y."/>
            <person name="Tian Z."/>
            <person name="Leclercq S.O."/>
            <person name="Zhang H."/>
            <person name="Yang M."/>
            <person name="Zhang Y."/>
        </authorList>
    </citation>
    <scope>NUCLEOTIDE SEQUENCE</scope>
    <source>
        <strain evidence="1">T25-39</strain>
    </source>
</reference>
<dbReference type="PANTHER" id="PTHR30050:SF4">
    <property type="entry name" value="ATP-BINDING PROTEIN RV3427C IN INSERTION SEQUENCE-RELATED"/>
    <property type="match status" value="1"/>
</dbReference>
<dbReference type="GO" id="GO:0005524">
    <property type="term" value="F:ATP binding"/>
    <property type="evidence" value="ECO:0007669"/>
    <property type="project" value="UniProtKB-KW"/>
</dbReference>
<dbReference type="Proteomes" id="UP000266778">
    <property type="component" value="Chromosome"/>
</dbReference>
<sequence length="158" mass="17653">MDDFRKQQRNLRLNGGTGTGKTHQAIAMGRNTGGRGKRVRFNTVVGLVNELEQEKAAGKAGQLANRLVNVDAVILDEMAYLPFAESGGVLLFHLISKLCKCKCTSLLLTTNLDFSEWNKVFTDKKMTTAMLDRITHHCEIIETGNDSYRFKQRMKSAS</sequence>